<proteinExistence type="predicted"/>
<gene>
    <name evidence="1" type="ORF">AXF42_Ash013855</name>
</gene>
<organism evidence="1 2">
    <name type="scientific">Apostasia shenzhenica</name>
    <dbReference type="NCBI Taxonomy" id="1088818"/>
    <lineage>
        <taxon>Eukaryota</taxon>
        <taxon>Viridiplantae</taxon>
        <taxon>Streptophyta</taxon>
        <taxon>Embryophyta</taxon>
        <taxon>Tracheophyta</taxon>
        <taxon>Spermatophyta</taxon>
        <taxon>Magnoliopsida</taxon>
        <taxon>Liliopsida</taxon>
        <taxon>Asparagales</taxon>
        <taxon>Orchidaceae</taxon>
        <taxon>Apostasioideae</taxon>
        <taxon>Apostasia</taxon>
    </lineage>
</organism>
<evidence type="ECO:0000313" key="1">
    <source>
        <dbReference type="EMBL" id="PKA58349.1"/>
    </source>
</evidence>
<dbReference type="Proteomes" id="UP000236161">
    <property type="component" value="Unassembled WGS sequence"/>
</dbReference>
<name>A0A2I0AS19_9ASPA</name>
<dbReference type="AlphaFoldDB" id="A0A2I0AS19"/>
<dbReference type="EMBL" id="KZ451953">
    <property type="protein sequence ID" value="PKA58349.1"/>
    <property type="molecule type" value="Genomic_DNA"/>
</dbReference>
<sequence length="79" mass="8432">MEENVQIAQRISPLIPAPSIENPKSESPLGLSAFPSFVLSTPPCQLALQQTQMVLAADLPSAVVVVVDMAHMPPLLLSR</sequence>
<protein>
    <submittedName>
        <fullName evidence="1">Uncharacterized protein</fullName>
    </submittedName>
</protein>
<reference evidence="1 2" key="1">
    <citation type="journal article" date="2017" name="Nature">
        <title>The Apostasia genome and the evolution of orchids.</title>
        <authorList>
            <person name="Zhang G.Q."/>
            <person name="Liu K.W."/>
            <person name="Li Z."/>
            <person name="Lohaus R."/>
            <person name="Hsiao Y.Y."/>
            <person name="Niu S.C."/>
            <person name="Wang J.Y."/>
            <person name="Lin Y.C."/>
            <person name="Xu Q."/>
            <person name="Chen L.J."/>
            <person name="Yoshida K."/>
            <person name="Fujiwara S."/>
            <person name="Wang Z.W."/>
            <person name="Zhang Y.Q."/>
            <person name="Mitsuda N."/>
            <person name="Wang M."/>
            <person name="Liu G.H."/>
            <person name="Pecoraro L."/>
            <person name="Huang H.X."/>
            <person name="Xiao X.J."/>
            <person name="Lin M."/>
            <person name="Wu X.Y."/>
            <person name="Wu W.L."/>
            <person name="Chen Y.Y."/>
            <person name="Chang S.B."/>
            <person name="Sakamoto S."/>
            <person name="Ohme-Takagi M."/>
            <person name="Yagi M."/>
            <person name="Zeng S.J."/>
            <person name="Shen C.Y."/>
            <person name="Yeh C.M."/>
            <person name="Luo Y.B."/>
            <person name="Tsai W.C."/>
            <person name="Van de Peer Y."/>
            <person name="Liu Z.J."/>
        </authorList>
    </citation>
    <scope>NUCLEOTIDE SEQUENCE [LARGE SCALE GENOMIC DNA]</scope>
    <source>
        <strain evidence="2">cv. Shenzhen</strain>
        <tissue evidence="1">Stem</tissue>
    </source>
</reference>
<accession>A0A2I0AS19</accession>
<evidence type="ECO:0000313" key="2">
    <source>
        <dbReference type="Proteomes" id="UP000236161"/>
    </source>
</evidence>
<keyword evidence="2" id="KW-1185">Reference proteome</keyword>